<dbReference type="GO" id="GO:0005524">
    <property type="term" value="F:ATP binding"/>
    <property type="evidence" value="ECO:0007669"/>
    <property type="project" value="UniProtKB-KW"/>
</dbReference>
<keyword evidence="7" id="KW-0902">Two-component regulatory system</keyword>
<dbReference type="GO" id="GO:0000155">
    <property type="term" value="F:phosphorelay sensor kinase activity"/>
    <property type="evidence" value="ECO:0007669"/>
    <property type="project" value="InterPro"/>
</dbReference>
<comment type="caution">
    <text evidence="9">The sequence shown here is derived from an EMBL/GenBank/DDBJ whole genome shotgun (WGS) entry which is preliminary data.</text>
</comment>
<reference evidence="9 10" key="1">
    <citation type="submission" date="2014-11" db="EMBL/GenBank/DDBJ databases">
        <title>Genome sequence and analysis of novel Kurthia sp.</title>
        <authorList>
            <person name="Lawson J.N."/>
            <person name="Gonzalez J.E."/>
            <person name="Rinauldi L."/>
            <person name="Xuan Z."/>
            <person name="Firman A."/>
            <person name="Shaddox L."/>
            <person name="Trudeau A."/>
            <person name="Shah S."/>
            <person name="Reiman D."/>
        </authorList>
    </citation>
    <scope>NUCLEOTIDE SEQUENCE [LARGE SCALE GENOMIC DNA]</scope>
    <source>
        <strain evidence="9 10">3B1D</strain>
    </source>
</reference>
<evidence type="ECO:0000259" key="8">
    <source>
        <dbReference type="PROSITE" id="PS50109"/>
    </source>
</evidence>
<dbReference type="InterPro" id="IPR036890">
    <property type="entry name" value="HATPase_C_sf"/>
</dbReference>
<evidence type="ECO:0000256" key="7">
    <source>
        <dbReference type="ARBA" id="ARBA00023012"/>
    </source>
</evidence>
<dbReference type="PROSITE" id="PS50109">
    <property type="entry name" value="HIS_KIN"/>
    <property type="match status" value="1"/>
</dbReference>
<name>A0A433RRP7_9BACL</name>
<evidence type="ECO:0000256" key="6">
    <source>
        <dbReference type="ARBA" id="ARBA00022840"/>
    </source>
</evidence>
<dbReference type="EC" id="2.7.13.3" evidence="2"/>
<evidence type="ECO:0000256" key="3">
    <source>
        <dbReference type="ARBA" id="ARBA00022679"/>
    </source>
</evidence>
<evidence type="ECO:0000256" key="2">
    <source>
        <dbReference type="ARBA" id="ARBA00012438"/>
    </source>
</evidence>
<dbReference type="OrthoDB" id="9795828at2"/>
<evidence type="ECO:0000313" key="9">
    <source>
        <dbReference type="EMBL" id="RUS53770.1"/>
    </source>
</evidence>
<dbReference type="SUPFAM" id="SSF55874">
    <property type="entry name" value="ATPase domain of HSP90 chaperone/DNA topoisomerase II/histidine kinase"/>
    <property type="match status" value="1"/>
</dbReference>
<dbReference type="EMBL" id="JTFC01000033">
    <property type="protein sequence ID" value="RUS53770.1"/>
    <property type="molecule type" value="Genomic_DNA"/>
</dbReference>
<dbReference type="AlphaFoldDB" id="A0A433RRP7"/>
<dbReference type="InterPro" id="IPR003018">
    <property type="entry name" value="GAF"/>
</dbReference>
<organism evidence="9 10">
    <name type="scientific">Candidatus Kurthia intestinigallinarum</name>
    <dbReference type="NCBI Taxonomy" id="1562256"/>
    <lineage>
        <taxon>Bacteria</taxon>
        <taxon>Bacillati</taxon>
        <taxon>Bacillota</taxon>
        <taxon>Bacilli</taxon>
        <taxon>Bacillales</taxon>
        <taxon>Caryophanaceae</taxon>
        <taxon>Kurthia</taxon>
    </lineage>
</organism>
<protein>
    <recommendedName>
        <fullName evidence="2">histidine kinase</fullName>
        <ecNumber evidence="2">2.7.13.3</ecNumber>
    </recommendedName>
</protein>
<dbReference type="Gene3D" id="1.20.5.1930">
    <property type="match status" value="1"/>
</dbReference>
<dbReference type="Pfam" id="PF13185">
    <property type="entry name" value="GAF_2"/>
    <property type="match status" value="1"/>
</dbReference>
<dbReference type="InterPro" id="IPR005467">
    <property type="entry name" value="His_kinase_dom"/>
</dbReference>
<dbReference type="InterPro" id="IPR011712">
    <property type="entry name" value="Sig_transdc_His_kin_sub3_dim/P"/>
</dbReference>
<dbReference type="CDD" id="cd16917">
    <property type="entry name" value="HATPase_UhpB-NarQ-NarX-like"/>
    <property type="match status" value="1"/>
</dbReference>
<dbReference type="Gene3D" id="3.30.565.10">
    <property type="entry name" value="Histidine kinase-like ATPase, C-terminal domain"/>
    <property type="match status" value="1"/>
</dbReference>
<dbReference type="InterPro" id="IPR050482">
    <property type="entry name" value="Sensor_HK_TwoCompSys"/>
</dbReference>
<keyword evidence="6" id="KW-0067">ATP-binding</keyword>
<feature type="domain" description="Histidine kinase" evidence="8">
    <location>
        <begin position="185"/>
        <end position="371"/>
    </location>
</feature>
<dbReference type="InterPro" id="IPR003594">
    <property type="entry name" value="HATPase_dom"/>
</dbReference>
<dbReference type="Pfam" id="PF02518">
    <property type="entry name" value="HATPase_c"/>
    <property type="match status" value="1"/>
</dbReference>
<dbReference type="GO" id="GO:0016020">
    <property type="term" value="C:membrane"/>
    <property type="evidence" value="ECO:0007669"/>
    <property type="project" value="InterPro"/>
</dbReference>
<dbReference type="Gene3D" id="3.30.450.40">
    <property type="match status" value="1"/>
</dbReference>
<dbReference type="SUPFAM" id="SSF55781">
    <property type="entry name" value="GAF domain-like"/>
    <property type="match status" value="1"/>
</dbReference>
<keyword evidence="3" id="KW-0808">Transferase</keyword>
<dbReference type="Pfam" id="PF07730">
    <property type="entry name" value="HisKA_3"/>
    <property type="match status" value="1"/>
</dbReference>
<proteinExistence type="predicted"/>
<evidence type="ECO:0000256" key="1">
    <source>
        <dbReference type="ARBA" id="ARBA00000085"/>
    </source>
</evidence>
<comment type="catalytic activity">
    <reaction evidence="1">
        <text>ATP + protein L-histidine = ADP + protein N-phospho-L-histidine.</text>
        <dbReference type="EC" id="2.7.13.3"/>
    </reaction>
</comment>
<dbReference type="RefSeq" id="WP_126991196.1">
    <property type="nucleotide sequence ID" value="NZ_JTFC01000033.1"/>
</dbReference>
<dbReference type="PANTHER" id="PTHR24421:SF40">
    <property type="entry name" value="SENSOR HISTIDINE KINASE YHCY"/>
    <property type="match status" value="1"/>
</dbReference>
<keyword evidence="5 9" id="KW-0418">Kinase</keyword>
<dbReference type="Proteomes" id="UP000288623">
    <property type="component" value="Unassembled WGS sequence"/>
</dbReference>
<evidence type="ECO:0000256" key="4">
    <source>
        <dbReference type="ARBA" id="ARBA00022741"/>
    </source>
</evidence>
<dbReference type="InterPro" id="IPR029016">
    <property type="entry name" value="GAF-like_dom_sf"/>
</dbReference>
<keyword evidence="10" id="KW-1185">Reference proteome</keyword>
<gene>
    <name evidence="9" type="ORF">QI30_13780</name>
</gene>
<keyword evidence="4" id="KW-0547">Nucleotide-binding</keyword>
<dbReference type="PANTHER" id="PTHR24421">
    <property type="entry name" value="NITRATE/NITRITE SENSOR PROTEIN NARX-RELATED"/>
    <property type="match status" value="1"/>
</dbReference>
<accession>A0A433RRP7</accession>
<evidence type="ECO:0000313" key="10">
    <source>
        <dbReference type="Proteomes" id="UP000288623"/>
    </source>
</evidence>
<evidence type="ECO:0000256" key="5">
    <source>
        <dbReference type="ARBA" id="ARBA00022777"/>
    </source>
</evidence>
<dbReference type="GO" id="GO:0046983">
    <property type="term" value="F:protein dimerization activity"/>
    <property type="evidence" value="ECO:0007669"/>
    <property type="project" value="InterPro"/>
</dbReference>
<sequence>MQPTDHSNISLLKEIAELLNEETELQPMLQGALRKLLAGTRFETGWIFFINGRGKHEMIAHENLPEALAHDNCRYLCKGGCWCLSKFRNNELEKASNIIECQRIESANAADVGDNADITHHATVPLQSGHERFGLLNVASPNTVSFSDDDLALLESVAFQIGSSIKRIMLTKQEQEMALVQERNRLARDLHDSVNQLLFSVTLTSRAGVEMSDEPMVKETFKEIQDLTQEALTEMRALIWQLRPKGLESGILEAIKGYADMLGIQLKVNVTGVVQLPSKVEEALFRLAQEALNNVRKHSGVKEAELYITLTSTDVLLVIKDEGRGFQLPDRVQLPSLGLQSMRDRTTSLGGTIDWVSDIGKGTEILIRMPY</sequence>